<dbReference type="RefSeq" id="WP_183310510.1">
    <property type="nucleotide sequence ID" value="NZ_JACIEW010000003.1"/>
</dbReference>
<keyword evidence="1" id="KW-0732">Signal</keyword>
<gene>
    <name evidence="2" type="ORF">GGR20_001407</name>
</gene>
<dbReference type="Proteomes" id="UP000547011">
    <property type="component" value="Unassembled WGS sequence"/>
</dbReference>
<dbReference type="AlphaFoldDB" id="A0A7W6ILC3"/>
<organism evidence="2 3">
    <name type="scientific">Devosia subaequoris</name>
    <dbReference type="NCBI Taxonomy" id="395930"/>
    <lineage>
        <taxon>Bacteria</taxon>
        <taxon>Pseudomonadati</taxon>
        <taxon>Pseudomonadota</taxon>
        <taxon>Alphaproteobacteria</taxon>
        <taxon>Hyphomicrobiales</taxon>
        <taxon>Devosiaceae</taxon>
        <taxon>Devosia</taxon>
    </lineage>
</organism>
<name>A0A7W6ILC3_9HYPH</name>
<accession>A0A7W6ILC3</accession>
<keyword evidence="3" id="KW-1185">Reference proteome</keyword>
<reference evidence="2 3" key="1">
    <citation type="submission" date="2020-08" db="EMBL/GenBank/DDBJ databases">
        <title>Genomic Encyclopedia of Type Strains, Phase IV (KMG-IV): sequencing the most valuable type-strain genomes for metagenomic binning, comparative biology and taxonomic classification.</title>
        <authorList>
            <person name="Goeker M."/>
        </authorList>
    </citation>
    <scope>NUCLEOTIDE SEQUENCE [LARGE SCALE GENOMIC DNA]</scope>
    <source>
        <strain evidence="2 3">DSM 23447</strain>
    </source>
</reference>
<feature type="signal peptide" evidence="1">
    <location>
        <begin position="1"/>
        <end position="21"/>
    </location>
</feature>
<evidence type="ECO:0000313" key="2">
    <source>
        <dbReference type="EMBL" id="MBB4051765.1"/>
    </source>
</evidence>
<evidence type="ECO:0000256" key="1">
    <source>
        <dbReference type="SAM" id="SignalP"/>
    </source>
</evidence>
<dbReference type="EMBL" id="JACIEW010000003">
    <property type="protein sequence ID" value="MBB4051765.1"/>
    <property type="molecule type" value="Genomic_DNA"/>
</dbReference>
<protein>
    <submittedName>
        <fullName evidence="2">Uncharacterized protein</fullName>
    </submittedName>
</protein>
<comment type="caution">
    <text evidence="2">The sequence shown here is derived from an EMBL/GenBank/DDBJ whole genome shotgun (WGS) entry which is preliminary data.</text>
</comment>
<proteinExistence type="predicted"/>
<evidence type="ECO:0000313" key="3">
    <source>
        <dbReference type="Proteomes" id="UP000547011"/>
    </source>
</evidence>
<feature type="chain" id="PRO_5030713635" evidence="1">
    <location>
        <begin position="22"/>
        <end position="129"/>
    </location>
</feature>
<sequence length="129" mass="13646">MPKAKMPVAVLIALTAGPALAIGVTLWVVNDMVPACVITEAERLTAPDGEYDLVTFSRACGETPPNIQAALVPPGEEVPFDAASFVSVVEATDLAPRWGAEGQIEITLPQTGEVLRQDETVADITVVYR</sequence>